<name>A0A8J2ZFD4_9PROT</name>
<dbReference type="RefSeq" id="WP_268237534.1">
    <property type="nucleotide sequence ID" value="NZ_BMKS01000029.1"/>
</dbReference>
<evidence type="ECO:0000313" key="1">
    <source>
        <dbReference type="EMBL" id="GGG52477.1"/>
    </source>
</evidence>
<keyword evidence="2" id="KW-1185">Reference proteome</keyword>
<accession>A0A8J2ZFD4</accession>
<comment type="caution">
    <text evidence="1">The sequence shown here is derived from an EMBL/GenBank/DDBJ whole genome shotgun (WGS) entry which is preliminary data.</text>
</comment>
<proteinExistence type="predicted"/>
<gene>
    <name evidence="1" type="ORF">GCM10010964_44540</name>
</gene>
<dbReference type="EMBL" id="BMKS01000029">
    <property type="protein sequence ID" value="GGG52477.1"/>
    <property type="molecule type" value="Genomic_DNA"/>
</dbReference>
<dbReference type="AlphaFoldDB" id="A0A8J2ZFD4"/>
<protein>
    <submittedName>
        <fullName evidence="1">Uncharacterized protein</fullName>
    </submittedName>
</protein>
<organism evidence="1 2">
    <name type="scientific">Caldovatus sediminis</name>
    <dbReference type="NCBI Taxonomy" id="2041189"/>
    <lineage>
        <taxon>Bacteria</taxon>
        <taxon>Pseudomonadati</taxon>
        <taxon>Pseudomonadota</taxon>
        <taxon>Alphaproteobacteria</taxon>
        <taxon>Acetobacterales</taxon>
        <taxon>Roseomonadaceae</taxon>
        <taxon>Caldovatus</taxon>
    </lineage>
</organism>
<sequence>MMHGMMDGGMMWGMGLIWLLLLVLLVLGIAALVKYLFGGRRG</sequence>
<dbReference type="Proteomes" id="UP000597507">
    <property type="component" value="Unassembled WGS sequence"/>
</dbReference>
<evidence type="ECO:0000313" key="2">
    <source>
        <dbReference type="Proteomes" id="UP000597507"/>
    </source>
</evidence>
<reference evidence="1 2" key="1">
    <citation type="journal article" date="2014" name="Int. J. Syst. Evol. Microbiol.">
        <title>Complete genome sequence of Corynebacterium casei LMG S-19264T (=DSM 44701T), isolated from a smear-ripened cheese.</title>
        <authorList>
            <consortium name="US DOE Joint Genome Institute (JGI-PGF)"/>
            <person name="Walter F."/>
            <person name="Albersmeier A."/>
            <person name="Kalinowski J."/>
            <person name="Ruckert C."/>
        </authorList>
    </citation>
    <scope>NUCLEOTIDE SEQUENCE [LARGE SCALE GENOMIC DNA]</scope>
    <source>
        <strain evidence="1 2">CGMCC 1.16330</strain>
    </source>
</reference>